<dbReference type="AlphaFoldDB" id="A0A0C4EGW6"/>
<reference evidence="15" key="2">
    <citation type="submission" date="2010-05" db="EMBL/GenBank/DDBJ databases">
        <title>The genome sequence of Magnaporthe poae strain ATCC 64411.</title>
        <authorList>
            <person name="Ma L.-J."/>
            <person name="Dead R."/>
            <person name="Young S."/>
            <person name="Zeng Q."/>
            <person name="Koehrsen M."/>
            <person name="Alvarado L."/>
            <person name="Berlin A."/>
            <person name="Chapman S.B."/>
            <person name="Chen Z."/>
            <person name="Freedman E."/>
            <person name="Gellesch M."/>
            <person name="Goldberg J."/>
            <person name="Griggs A."/>
            <person name="Gujja S."/>
            <person name="Heilman E.R."/>
            <person name="Heiman D."/>
            <person name="Hepburn T."/>
            <person name="Howarth C."/>
            <person name="Jen D."/>
            <person name="Larson L."/>
            <person name="Mehta T."/>
            <person name="Neiman D."/>
            <person name="Pearson M."/>
            <person name="Roberts A."/>
            <person name="Saif S."/>
            <person name="Shea T."/>
            <person name="Shenoy N."/>
            <person name="Sisk P."/>
            <person name="Stolte C."/>
            <person name="Sykes S."/>
            <person name="Walk T."/>
            <person name="White J."/>
            <person name="Yandava C."/>
            <person name="Haas B."/>
            <person name="Nusbaum C."/>
            <person name="Birren B."/>
        </authorList>
    </citation>
    <scope>NUCLEOTIDE SEQUENCE [LARGE SCALE GENOMIC DNA]</scope>
    <source>
        <strain evidence="15">ATCC 64411 / 73-15</strain>
    </source>
</reference>
<evidence type="ECO:0000313" key="15">
    <source>
        <dbReference type="Proteomes" id="UP000011715"/>
    </source>
</evidence>
<dbReference type="EMBL" id="ADBL01003083">
    <property type="status" value="NOT_ANNOTATED_CDS"/>
    <property type="molecule type" value="Genomic_DNA"/>
</dbReference>
<name>A0A0C4EGW6_MAGP6</name>
<evidence type="ECO:0000256" key="2">
    <source>
        <dbReference type="ARBA" id="ARBA00004173"/>
    </source>
</evidence>
<feature type="compositionally biased region" description="Polar residues" evidence="11">
    <location>
        <begin position="393"/>
        <end position="402"/>
    </location>
</feature>
<reference evidence="13" key="1">
    <citation type="submission" date="2010-05" db="EMBL/GenBank/DDBJ databases">
        <title>The Genome Sequence of Magnaporthe poae strain ATCC 64411.</title>
        <authorList>
            <consortium name="The Broad Institute Genome Sequencing Platform"/>
            <consortium name="Broad Institute Genome Sequencing Center for Infectious Disease"/>
            <person name="Ma L.-J."/>
            <person name="Dead R."/>
            <person name="Young S."/>
            <person name="Zeng Q."/>
            <person name="Koehrsen M."/>
            <person name="Alvarado L."/>
            <person name="Berlin A."/>
            <person name="Chapman S.B."/>
            <person name="Chen Z."/>
            <person name="Freedman E."/>
            <person name="Gellesch M."/>
            <person name="Goldberg J."/>
            <person name="Griggs A."/>
            <person name="Gujja S."/>
            <person name="Heilman E.R."/>
            <person name="Heiman D."/>
            <person name="Hepburn T."/>
            <person name="Howarth C."/>
            <person name="Jen D."/>
            <person name="Larson L."/>
            <person name="Mehta T."/>
            <person name="Neiman D."/>
            <person name="Pearson M."/>
            <person name="Roberts A."/>
            <person name="Saif S."/>
            <person name="Shea T."/>
            <person name="Shenoy N."/>
            <person name="Sisk P."/>
            <person name="Stolte C."/>
            <person name="Sykes S."/>
            <person name="Walk T."/>
            <person name="White J."/>
            <person name="Yandava C."/>
            <person name="Haas B."/>
            <person name="Nusbaum C."/>
            <person name="Birren B."/>
        </authorList>
    </citation>
    <scope>NUCLEOTIDE SEQUENCE</scope>
    <source>
        <strain evidence="13">ATCC 64411</strain>
    </source>
</reference>
<reference evidence="13" key="3">
    <citation type="submission" date="2011-03" db="EMBL/GenBank/DDBJ databases">
        <title>Annotation of Magnaporthe poae ATCC 64411.</title>
        <authorList>
            <person name="Ma L.-J."/>
            <person name="Dead R."/>
            <person name="Young S.K."/>
            <person name="Zeng Q."/>
            <person name="Gargeya S."/>
            <person name="Fitzgerald M."/>
            <person name="Haas B."/>
            <person name="Abouelleil A."/>
            <person name="Alvarado L."/>
            <person name="Arachchi H.M."/>
            <person name="Berlin A."/>
            <person name="Brown A."/>
            <person name="Chapman S.B."/>
            <person name="Chen Z."/>
            <person name="Dunbar C."/>
            <person name="Freedman E."/>
            <person name="Gearin G."/>
            <person name="Gellesch M."/>
            <person name="Goldberg J."/>
            <person name="Griggs A."/>
            <person name="Gujja S."/>
            <person name="Heiman D."/>
            <person name="Howarth C."/>
            <person name="Larson L."/>
            <person name="Lui A."/>
            <person name="MacDonald P.J.P."/>
            <person name="Mehta T."/>
            <person name="Montmayeur A."/>
            <person name="Murphy C."/>
            <person name="Neiman D."/>
            <person name="Pearson M."/>
            <person name="Priest M."/>
            <person name="Roberts A."/>
            <person name="Saif S."/>
            <person name="Shea T."/>
            <person name="Shenoy N."/>
            <person name="Sisk P."/>
            <person name="Stolte C."/>
            <person name="Sykes S."/>
            <person name="Yandava C."/>
            <person name="Wortman J."/>
            <person name="Nusbaum C."/>
            <person name="Birren B."/>
        </authorList>
    </citation>
    <scope>NUCLEOTIDE SEQUENCE</scope>
    <source>
        <strain evidence="13">ATCC 64411</strain>
    </source>
</reference>
<feature type="region of interest" description="Disordered" evidence="11">
    <location>
        <begin position="372"/>
        <end position="416"/>
    </location>
</feature>
<keyword evidence="6" id="KW-0808">Transferase</keyword>
<dbReference type="InterPro" id="IPR043502">
    <property type="entry name" value="DNA/RNA_pol_sf"/>
</dbReference>
<dbReference type="GO" id="GO:0003899">
    <property type="term" value="F:DNA-directed RNA polymerase activity"/>
    <property type="evidence" value="ECO:0007669"/>
    <property type="project" value="UniProtKB-EC"/>
</dbReference>
<keyword evidence="7" id="KW-0548">Nucleotidyltransferase</keyword>
<dbReference type="PANTHER" id="PTHR10102">
    <property type="entry name" value="DNA-DIRECTED RNA POLYMERASE, MITOCHONDRIAL"/>
    <property type="match status" value="1"/>
</dbReference>
<reference evidence="14" key="5">
    <citation type="submission" date="2015-06" db="UniProtKB">
        <authorList>
            <consortium name="EnsemblFungi"/>
        </authorList>
    </citation>
    <scope>IDENTIFICATION</scope>
    <source>
        <strain evidence="14">ATCC 64411</strain>
    </source>
</reference>
<comment type="catalytic activity">
    <reaction evidence="10">
        <text>RNA(n) + a ribonucleoside 5'-triphosphate = RNA(n+1) + diphosphate</text>
        <dbReference type="Rhea" id="RHEA:21248"/>
        <dbReference type="Rhea" id="RHEA-COMP:14527"/>
        <dbReference type="Rhea" id="RHEA-COMP:17342"/>
        <dbReference type="ChEBI" id="CHEBI:33019"/>
        <dbReference type="ChEBI" id="CHEBI:61557"/>
        <dbReference type="ChEBI" id="CHEBI:140395"/>
        <dbReference type="EC" id="2.7.7.6"/>
    </reaction>
</comment>
<evidence type="ECO:0000256" key="3">
    <source>
        <dbReference type="ARBA" id="ARBA00009493"/>
    </source>
</evidence>
<dbReference type="EMBL" id="GL877147">
    <property type="protein sequence ID" value="KLU93196.1"/>
    <property type="molecule type" value="Genomic_DNA"/>
</dbReference>
<keyword evidence="9" id="KW-0804">Transcription</keyword>
<comment type="similarity">
    <text evidence="3">Belongs to the phage and mitochondrial RNA polymerase family.</text>
</comment>
<dbReference type="InterPro" id="IPR002092">
    <property type="entry name" value="DNA-dir_Rpol_phage-type"/>
</dbReference>
<dbReference type="InterPro" id="IPR046950">
    <property type="entry name" value="DNA-dir_Rpol_C_phage-type"/>
</dbReference>
<sequence length="483" mass="53128">MAKALDGKIKRKVVKQTVMTNVYGVTFAGAKKQVQKQLDALYPDLAEQAGVEPIILSSYIAMKIFGALSQMFGGAHEIQTWLGEIGGRVCRAITPEQLKQLAAEFPEEQLLAGPRPRGRAAAKGDKKKTALTPDDILSQFRSTIIWTTPLRMPVVQPYRLTGMRLINTCLQTLALKTPEASDPVNRRKQLQAFPPNFIHSLDASHMMLSALECGELGMTFAAVHDSFWTHAADVGRMSRVLRDAFIRIHSEDVIARLAAEFETRYGGSIYMAKIKHGSPGTAQITSWRRKTGFSLVEELMLEKKRQDLLRSEDPAEVARGMAMETPSTILESVTAVEDVTEMEDVEQFSLGNVPEAEHAQIEKDVLKAQKDAMKASAAAPKDDLDDSTAGAAETSTGGSTDGSAEKSGPEIATDFSEEGMKRIQALMGTNGFDVAMNPQNFPEKKRSESSEYISLWMPLTFPPLPKKGTFDVTRLKSSDYFFS</sequence>
<evidence type="ECO:0000256" key="10">
    <source>
        <dbReference type="ARBA" id="ARBA00048552"/>
    </source>
</evidence>
<dbReference type="EC" id="2.7.7.6" evidence="4"/>
<dbReference type="Gene3D" id="1.10.150.20">
    <property type="entry name" value="5' to 3' exonuclease, C-terminal subdomain"/>
    <property type="match status" value="1"/>
</dbReference>
<organism evidence="14 15">
    <name type="scientific">Magnaporthiopsis poae (strain ATCC 64411 / 73-15)</name>
    <name type="common">Kentucky bluegrass fungus</name>
    <name type="synonym">Magnaporthe poae</name>
    <dbReference type="NCBI Taxonomy" id="644358"/>
    <lineage>
        <taxon>Eukaryota</taxon>
        <taxon>Fungi</taxon>
        <taxon>Dikarya</taxon>
        <taxon>Ascomycota</taxon>
        <taxon>Pezizomycotina</taxon>
        <taxon>Sordariomycetes</taxon>
        <taxon>Sordariomycetidae</taxon>
        <taxon>Magnaporthales</taxon>
        <taxon>Magnaporthaceae</taxon>
        <taxon>Magnaporthiopsis</taxon>
    </lineage>
</organism>
<evidence type="ECO:0000259" key="12">
    <source>
        <dbReference type="Pfam" id="PF00940"/>
    </source>
</evidence>
<comment type="function">
    <text evidence="1">DNA-dependent RNA polymerase catalyzes the transcription of DNA into RNA using the four ribonucleoside triphosphates as substrates.</text>
</comment>
<evidence type="ECO:0000256" key="4">
    <source>
        <dbReference type="ARBA" id="ARBA00012418"/>
    </source>
</evidence>
<dbReference type="PROSITE" id="PS00489">
    <property type="entry name" value="RNA_POL_PHAGE_2"/>
    <property type="match status" value="1"/>
</dbReference>
<dbReference type="FunFam" id="1.10.150.20:FF:000041">
    <property type="entry name" value="DNA-directed RNA polymerase"/>
    <property type="match status" value="1"/>
</dbReference>
<dbReference type="STRING" id="644358.A0A0C4EGW6"/>
<evidence type="ECO:0000256" key="7">
    <source>
        <dbReference type="ARBA" id="ARBA00022695"/>
    </source>
</evidence>
<reference evidence="14" key="4">
    <citation type="journal article" date="2015" name="G3 (Bethesda)">
        <title>Genome sequences of three phytopathogenic species of the Magnaporthaceae family of fungi.</title>
        <authorList>
            <person name="Okagaki L.H."/>
            <person name="Nunes C.C."/>
            <person name="Sailsbery J."/>
            <person name="Clay B."/>
            <person name="Brown D."/>
            <person name="John T."/>
            <person name="Oh Y."/>
            <person name="Young N."/>
            <person name="Fitzgerald M."/>
            <person name="Haas B.J."/>
            <person name="Zeng Q."/>
            <person name="Young S."/>
            <person name="Adiconis X."/>
            <person name="Fan L."/>
            <person name="Levin J.Z."/>
            <person name="Mitchell T.K."/>
            <person name="Okubara P.A."/>
            <person name="Farman M.L."/>
            <person name="Kohn L.M."/>
            <person name="Birren B."/>
            <person name="Ma L.-J."/>
            <person name="Dean R.A."/>
        </authorList>
    </citation>
    <scope>NUCLEOTIDE SEQUENCE</scope>
    <source>
        <strain evidence="14">ATCC 64411 / 73-15</strain>
    </source>
</reference>
<evidence type="ECO:0000256" key="8">
    <source>
        <dbReference type="ARBA" id="ARBA00023128"/>
    </source>
</evidence>
<dbReference type="eggNOG" id="KOG1038">
    <property type="taxonomic scope" value="Eukaryota"/>
</dbReference>
<dbReference type="EnsemblFungi" id="MAPG_12133T0">
    <property type="protein sequence ID" value="MAPG_12133T0"/>
    <property type="gene ID" value="MAPG_12133"/>
</dbReference>
<dbReference type="OrthoDB" id="276422at2759"/>
<evidence type="ECO:0000256" key="11">
    <source>
        <dbReference type="SAM" id="MobiDB-lite"/>
    </source>
</evidence>
<evidence type="ECO:0000256" key="6">
    <source>
        <dbReference type="ARBA" id="ARBA00022679"/>
    </source>
</evidence>
<keyword evidence="15" id="KW-1185">Reference proteome</keyword>
<comment type="subcellular location">
    <subcellularLocation>
        <location evidence="2">Mitochondrion</location>
    </subcellularLocation>
</comment>
<evidence type="ECO:0000256" key="1">
    <source>
        <dbReference type="ARBA" id="ARBA00004026"/>
    </source>
</evidence>
<dbReference type="Proteomes" id="UP000011715">
    <property type="component" value="Unassembled WGS sequence"/>
</dbReference>
<dbReference type="SUPFAM" id="SSF56672">
    <property type="entry name" value="DNA/RNA polymerases"/>
    <property type="match status" value="1"/>
</dbReference>
<dbReference type="GO" id="GO:0034245">
    <property type="term" value="C:mitochondrial DNA-directed RNA polymerase complex"/>
    <property type="evidence" value="ECO:0007669"/>
    <property type="project" value="TreeGrafter"/>
</dbReference>
<evidence type="ECO:0000313" key="14">
    <source>
        <dbReference type="EnsemblFungi" id="MAPG_12133T0"/>
    </source>
</evidence>
<proteinExistence type="inferred from homology"/>
<keyword evidence="5" id="KW-0240">DNA-directed RNA polymerase</keyword>
<dbReference type="Pfam" id="PF00940">
    <property type="entry name" value="RNA_pol"/>
    <property type="match status" value="1"/>
</dbReference>
<evidence type="ECO:0000256" key="5">
    <source>
        <dbReference type="ARBA" id="ARBA00022478"/>
    </source>
</evidence>
<gene>
    <name evidence="13" type="ORF">MAPG_12133</name>
</gene>
<evidence type="ECO:0000313" key="13">
    <source>
        <dbReference type="EMBL" id="KLU93196.1"/>
    </source>
</evidence>
<dbReference type="VEuPathDB" id="FungiDB:MAPG_12133"/>
<dbReference type="GO" id="GO:0006390">
    <property type="term" value="P:mitochondrial transcription"/>
    <property type="evidence" value="ECO:0007669"/>
    <property type="project" value="TreeGrafter"/>
</dbReference>
<keyword evidence="8" id="KW-0496">Mitochondrion</keyword>
<accession>A0A0C4EGW6</accession>
<protein>
    <recommendedName>
        <fullName evidence="4">DNA-directed RNA polymerase</fullName>
        <ecNumber evidence="4">2.7.7.6</ecNumber>
    </recommendedName>
</protein>
<feature type="domain" description="DNA-directed RNA polymerase C-terminal" evidence="12">
    <location>
        <begin position="1"/>
        <end position="483"/>
    </location>
</feature>
<evidence type="ECO:0000256" key="9">
    <source>
        <dbReference type="ARBA" id="ARBA00023163"/>
    </source>
</evidence>
<dbReference type="PANTHER" id="PTHR10102:SF0">
    <property type="entry name" value="DNA-DIRECTED RNA POLYMERASE, MITOCHONDRIAL"/>
    <property type="match status" value="1"/>
</dbReference>
<dbReference type="GO" id="GO:0001018">
    <property type="term" value="F:mitochondrial promoter sequence-specific DNA binding"/>
    <property type="evidence" value="ECO:0007669"/>
    <property type="project" value="TreeGrafter"/>
</dbReference>